<comment type="caution">
    <text evidence="1">The sequence shown here is derived from an EMBL/GenBank/DDBJ whole genome shotgun (WGS) entry which is preliminary data.</text>
</comment>
<accession>A0A917VG86</accession>
<dbReference type="Proteomes" id="UP000645217">
    <property type="component" value="Unassembled WGS sequence"/>
</dbReference>
<evidence type="ECO:0000313" key="2">
    <source>
        <dbReference type="Proteomes" id="UP000645217"/>
    </source>
</evidence>
<dbReference type="AlphaFoldDB" id="A0A917VG86"/>
<name>A0A917VG86_9ACTN</name>
<reference evidence="1" key="2">
    <citation type="submission" date="2020-09" db="EMBL/GenBank/DDBJ databases">
        <authorList>
            <person name="Sun Q."/>
            <person name="Ohkuma M."/>
        </authorList>
    </citation>
    <scope>NUCLEOTIDE SEQUENCE</scope>
    <source>
        <strain evidence="1">JCM 13064</strain>
    </source>
</reference>
<evidence type="ECO:0000313" key="1">
    <source>
        <dbReference type="EMBL" id="GGK73803.1"/>
    </source>
</evidence>
<proteinExistence type="predicted"/>
<keyword evidence="2" id="KW-1185">Reference proteome</keyword>
<reference evidence="1" key="1">
    <citation type="journal article" date="2014" name="Int. J. Syst. Evol. Microbiol.">
        <title>Complete genome sequence of Corynebacterium casei LMG S-19264T (=DSM 44701T), isolated from a smear-ripened cheese.</title>
        <authorList>
            <consortium name="US DOE Joint Genome Institute (JGI-PGF)"/>
            <person name="Walter F."/>
            <person name="Albersmeier A."/>
            <person name="Kalinowski J."/>
            <person name="Ruckert C."/>
        </authorList>
    </citation>
    <scope>NUCLEOTIDE SEQUENCE</scope>
    <source>
        <strain evidence="1">JCM 13064</strain>
    </source>
</reference>
<dbReference type="RefSeq" id="WP_189162282.1">
    <property type="nucleotide sequence ID" value="NZ_BMNT01000007.1"/>
</dbReference>
<sequence length="87" mass="10174">MSQTIPTGDLAPTSNNRNRHLLDVADAHRRSREYGEAFDILRRIRQDSPEWIVNQHYAKEILKGIFVGRRTLTSDMRDLADFVRLDH</sequence>
<protein>
    <submittedName>
        <fullName evidence="1">Uncharacterized protein</fullName>
    </submittedName>
</protein>
<organism evidence="1 2">
    <name type="scientific">Sphaerisporangium melleum</name>
    <dbReference type="NCBI Taxonomy" id="321316"/>
    <lineage>
        <taxon>Bacteria</taxon>
        <taxon>Bacillati</taxon>
        <taxon>Actinomycetota</taxon>
        <taxon>Actinomycetes</taxon>
        <taxon>Streptosporangiales</taxon>
        <taxon>Streptosporangiaceae</taxon>
        <taxon>Sphaerisporangium</taxon>
    </lineage>
</organism>
<gene>
    <name evidence="1" type="ORF">GCM10007964_15740</name>
</gene>
<dbReference type="EMBL" id="BMNT01000007">
    <property type="protein sequence ID" value="GGK73803.1"/>
    <property type="molecule type" value="Genomic_DNA"/>
</dbReference>